<protein>
    <submittedName>
        <fullName evidence="1">HNH endonuclease</fullName>
    </submittedName>
</protein>
<keyword evidence="1" id="KW-0540">Nuclease</keyword>
<dbReference type="Proteomes" id="UP000829276">
    <property type="component" value="Segment"/>
</dbReference>
<keyword evidence="1" id="KW-0378">Hydrolase</keyword>
<sequence>MDKRCIIENCNNNVLAKGFCSKHYKQMYRHGKILSRTIYDKNEIITHENYAEMKLYNNKGMYVASTLIDLEDVEKVSKHKWHLNDNGYVCSKKINEYLHRYVLGTQSKDVDHIYNDSLDNRKENLRECEHYENNRNTPKVNSNTSIKGVYRRCDSYYGSINSQGVKYTSKRFNEISEAIAWREMMELYLHGEFSPKYIYLLDKYGEINDDQFQSLISYKSNYNMKGR</sequence>
<accession>A0AC61TS92</accession>
<name>A0AC61TS92_9CAUD</name>
<keyword evidence="2" id="KW-1185">Reference proteome</keyword>
<organism evidence="1 2">
    <name type="scientific">Bacillus phage vB_BsuS_PJN02</name>
    <dbReference type="NCBI Taxonomy" id="2920374"/>
    <lineage>
        <taxon>Viruses</taxon>
        <taxon>Duplodnaviria</taxon>
        <taxon>Heunggongvirae</taxon>
        <taxon>Uroviricota</taxon>
        <taxon>Caudoviricetes</taxon>
        <taxon>Heleneionescovirinae</taxon>
        <taxon>Zhangjivirus</taxon>
        <taxon>Zhangjivirus PJN02</taxon>
    </lineage>
</organism>
<keyword evidence="1" id="KW-0255">Endonuclease</keyword>
<evidence type="ECO:0000313" key="1">
    <source>
        <dbReference type="EMBL" id="UNH58452.1"/>
    </source>
</evidence>
<proteinExistence type="predicted"/>
<dbReference type="EMBL" id="OM634653">
    <property type="protein sequence ID" value="UNH58452.1"/>
    <property type="molecule type" value="Genomic_DNA"/>
</dbReference>
<reference evidence="1" key="1">
    <citation type="submission" date="2022-02" db="EMBL/GenBank/DDBJ databases">
        <authorList>
            <person name="Nazir A."/>
            <person name="Chen Y."/>
            <person name="Liu Y."/>
        </authorList>
    </citation>
    <scope>NUCLEOTIDE SEQUENCE</scope>
</reference>
<evidence type="ECO:0000313" key="2">
    <source>
        <dbReference type="Proteomes" id="UP000829276"/>
    </source>
</evidence>